<keyword evidence="6 8" id="KW-0012">Acyltransferase</keyword>
<dbReference type="InterPro" id="IPR017861">
    <property type="entry name" value="KAE1/TsaD"/>
</dbReference>
<comment type="function">
    <text evidence="8">Required for the formation of a threonylcarbamoyl group on adenosine at position 37 (t(6)A37) in tRNAs that read codons beginning with adenine. Is involved in the transfer of the threonylcarbamoyl moiety of threonylcarbamoyl-AMP (TC-AMP) to the N6 group of A37, together with TsaE and TsaB. TsaD likely plays a direct catalytic role in this reaction.</text>
</comment>
<dbReference type="Proteomes" id="UP000183605">
    <property type="component" value="Unassembled WGS sequence"/>
</dbReference>
<dbReference type="SUPFAM" id="SSF53067">
    <property type="entry name" value="Actin-like ATPase domain"/>
    <property type="match status" value="2"/>
</dbReference>
<name>A0A1J5B0G3_9BACT</name>
<evidence type="ECO:0000256" key="6">
    <source>
        <dbReference type="ARBA" id="ARBA00023315"/>
    </source>
</evidence>
<keyword evidence="3 8" id="KW-0819">tRNA processing</keyword>
<dbReference type="Pfam" id="PF00814">
    <property type="entry name" value="TsaD"/>
    <property type="match status" value="1"/>
</dbReference>
<dbReference type="GO" id="GO:0002949">
    <property type="term" value="P:tRNA threonylcarbamoyladenosine modification"/>
    <property type="evidence" value="ECO:0007669"/>
    <property type="project" value="UniProtKB-UniRule"/>
</dbReference>
<evidence type="ECO:0000256" key="5">
    <source>
        <dbReference type="ARBA" id="ARBA00023004"/>
    </source>
</evidence>
<dbReference type="FunFam" id="3.30.420.40:FF:000012">
    <property type="entry name" value="tRNA N6-adenosine threonylcarbamoyltransferase"/>
    <property type="match status" value="1"/>
</dbReference>
<dbReference type="GO" id="GO:0005506">
    <property type="term" value="F:iron ion binding"/>
    <property type="evidence" value="ECO:0007669"/>
    <property type="project" value="UniProtKB-UniRule"/>
</dbReference>
<dbReference type="PANTHER" id="PTHR11735:SF6">
    <property type="entry name" value="TRNA N6-ADENOSINE THREONYLCARBAMOYLTRANSFERASE, MITOCHONDRIAL"/>
    <property type="match status" value="1"/>
</dbReference>
<sequence length="347" mass="37640">MKQPKILAIDTSCDETCAAVSCGRKILSNVISSQINLHAPYGGVVPHLAKRAHLEKIEWVVREALTRSDLVSKQGPTLLDAVAVTVGPGLAPALEVGIAFAKKLALKYKKPLIAINHMEGHLLSSLANMVRTEPTHFFPGLGLLVSGGHTQLVLVKTIGDYRLLGETLDDAAGEALDKLAKMLKLGYPGGPIIEQLAKLGNSNSIPLPVPLQHSKDLNFSFSGLKTAAMYKLKSVGSVLTVKYTQDMAASFQQAIAKSLTVKLQKALEQYQPKSLLLGGGVLSNLYFRRQIRSVAKQHSLPLYLPYSKKLFTDNAAMICVAASFRFNKGQSFVKDIQALDRQPNLNF</sequence>
<evidence type="ECO:0000313" key="11">
    <source>
        <dbReference type="Proteomes" id="UP000183605"/>
    </source>
</evidence>
<comment type="caution">
    <text evidence="10">The sequence shown here is derived from an EMBL/GenBank/DDBJ whole genome shotgun (WGS) entry which is preliminary data.</text>
</comment>
<evidence type="ECO:0000313" key="10">
    <source>
        <dbReference type="EMBL" id="OIP04252.1"/>
    </source>
</evidence>
<evidence type="ECO:0000256" key="2">
    <source>
        <dbReference type="ARBA" id="ARBA00022679"/>
    </source>
</evidence>
<protein>
    <recommendedName>
        <fullName evidence="8">tRNA N6-adenosine threonylcarbamoyltransferase</fullName>
        <ecNumber evidence="8">2.3.1.234</ecNumber>
    </recommendedName>
    <alternativeName>
        <fullName evidence="8">N6-L-threonylcarbamoyladenine synthase</fullName>
        <shortName evidence="8">t(6)A synthase</shortName>
    </alternativeName>
    <alternativeName>
        <fullName evidence="8">t(6)A37 threonylcarbamoyladenosine biosynthesis protein TsaD</fullName>
    </alternativeName>
    <alternativeName>
        <fullName evidence="8">tRNA threonylcarbamoyladenosine biosynthesis protein TsaD</fullName>
    </alternativeName>
</protein>
<dbReference type="HAMAP" id="MF_01445">
    <property type="entry name" value="TsaD"/>
    <property type="match status" value="1"/>
</dbReference>
<dbReference type="Gene3D" id="3.30.420.40">
    <property type="match status" value="2"/>
</dbReference>
<proteinExistence type="inferred from homology"/>
<dbReference type="GO" id="GO:0005737">
    <property type="term" value="C:cytoplasm"/>
    <property type="evidence" value="ECO:0007669"/>
    <property type="project" value="UniProtKB-SubCell"/>
</dbReference>
<dbReference type="InterPro" id="IPR043129">
    <property type="entry name" value="ATPase_NBD"/>
</dbReference>
<feature type="binding site" evidence="8">
    <location>
        <begin position="144"/>
        <end position="148"/>
    </location>
    <ligand>
        <name>substrate</name>
    </ligand>
</feature>
<dbReference type="PRINTS" id="PR00789">
    <property type="entry name" value="OSIALOPTASE"/>
</dbReference>
<keyword evidence="4 8" id="KW-0479">Metal-binding</keyword>
<dbReference type="InterPro" id="IPR000905">
    <property type="entry name" value="Gcp-like_dom"/>
</dbReference>
<comment type="catalytic activity">
    <reaction evidence="7 8">
        <text>L-threonylcarbamoyladenylate + adenosine(37) in tRNA = N(6)-L-threonylcarbamoyladenosine(37) in tRNA + AMP + H(+)</text>
        <dbReference type="Rhea" id="RHEA:37059"/>
        <dbReference type="Rhea" id="RHEA-COMP:10162"/>
        <dbReference type="Rhea" id="RHEA-COMP:10163"/>
        <dbReference type="ChEBI" id="CHEBI:15378"/>
        <dbReference type="ChEBI" id="CHEBI:73682"/>
        <dbReference type="ChEBI" id="CHEBI:74411"/>
        <dbReference type="ChEBI" id="CHEBI:74418"/>
        <dbReference type="ChEBI" id="CHEBI:456215"/>
        <dbReference type="EC" id="2.3.1.234"/>
    </reaction>
</comment>
<dbReference type="AlphaFoldDB" id="A0A1J5B0G3"/>
<feature type="binding site" evidence="8">
    <location>
        <position position="177"/>
    </location>
    <ligand>
        <name>substrate</name>
    </ligand>
</feature>
<dbReference type="GO" id="GO:0061711">
    <property type="term" value="F:tRNA N(6)-L-threonylcarbamoyladenine synthase activity"/>
    <property type="evidence" value="ECO:0007669"/>
    <property type="project" value="UniProtKB-EC"/>
</dbReference>
<dbReference type="NCBIfam" id="TIGR03723">
    <property type="entry name" value="T6A_TsaD_YgjD"/>
    <property type="match status" value="1"/>
</dbReference>
<evidence type="ECO:0000256" key="1">
    <source>
        <dbReference type="ARBA" id="ARBA00022490"/>
    </source>
</evidence>
<dbReference type="PANTHER" id="PTHR11735">
    <property type="entry name" value="TRNA N6-ADENOSINE THREONYLCARBAMOYLTRANSFERASE"/>
    <property type="match status" value="1"/>
</dbReference>
<feature type="binding site" evidence="8">
    <location>
        <position position="117"/>
    </location>
    <ligand>
        <name>Fe cation</name>
        <dbReference type="ChEBI" id="CHEBI:24875"/>
    </ligand>
</feature>
<gene>
    <name evidence="8" type="primary">tsaD</name>
    <name evidence="10" type="ORF">AUK18_00385</name>
</gene>
<feature type="binding site" evidence="8">
    <location>
        <position position="190"/>
    </location>
    <ligand>
        <name>substrate</name>
    </ligand>
</feature>
<comment type="similarity">
    <text evidence="8">Belongs to the KAE1 / TsaD family.</text>
</comment>
<feature type="binding site" evidence="8">
    <location>
        <position position="284"/>
    </location>
    <ligand>
        <name>substrate</name>
    </ligand>
</feature>
<evidence type="ECO:0000259" key="9">
    <source>
        <dbReference type="Pfam" id="PF00814"/>
    </source>
</evidence>
<feature type="domain" description="Gcp-like" evidence="9">
    <location>
        <begin position="25"/>
        <end position="318"/>
    </location>
</feature>
<evidence type="ECO:0000256" key="4">
    <source>
        <dbReference type="ARBA" id="ARBA00022723"/>
    </source>
</evidence>
<reference evidence="10 11" key="1">
    <citation type="journal article" date="2016" name="Environ. Microbiol.">
        <title>Genomic resolution of a cold subsurface aquifer community provides metabolic insights for novel microbes adapted to high CO concentrations.</title>
        <authorList>
            <person name="Probst A.J."/>
            <person name="Castelle C.J."/>
            <person name="Singh A."/>
            <person name="Brown C.T."/>
            <person name="Anantharaman K."/>
            <person name="Sharon I."/>
            <person name="Hug L.A."/>
            <person name="Burstein D."/>
            <person name="Emerson J.B."/>
            <person name="Thomas B.C."/>
            <person name="Banfield J.F."/>
        </authorList>
    </citation>
    <scope>NUCLEOTIDE SEQUENCE [LARGE SCALE GENOMIC DNA]</scope>
    <source>
        <strain evidence="10">CG2_30_44_31</strain>
    </source>
</reference>
<feature type="binding site" evidence="8">
    <location>
        <position position="121"/>
    </location>
    <ligand>
        <name>Fe cation</name>
        <dbReference type="ChEBI" id="CHEBI:24875"/>
    </ligand>
</feature>
<dbReference type="EC" id="2.3.1.234" evidence="8"/>
<keyword evidence="5 8" id="KW-0408">Iron</keyword>
<evidence type="ECO:0000256" key="3">
    <source>
        <dbReference type="ARBA" id="ARBA00022694"/>
    </source>
</evidence>
<organism evidence="10 11">
    <name type="scientific">Candidatus Beckwithbacteria bacterium CG2_30_44_31</name>
    <dbReference type="NCBI Taxonomy" id="1805035"/>
    <lineage>
        <taxon>Bacteria</taxon>
        <taxon>Candidatus Beckwithiibacteriota</taxon>
    </lineage>
</organism>
<feature type="binding site" evidence="8">
    <location>
        <position position="194"/>
    </location>
    <ligand>
        <name>substrate</name>
    </ligand>
</feature>
<comment type="subcellular location">
    <subcellularLocation>
        <location evidence="8">Cytoplasm</location>
    </subcellularLocation>
</comment>
<keyword evidence="2 8" id="KW-0808">Transferase</keyword>
<feature type="binding site" evidence="8">
    <location>
        <position position="313"/>
    </location>
    <ligand>
        <name>Fe cation</name>
        <dbReference type="ChEBI" id="CHEBI:24875"/>
    </ligand>
</feature>
<evidence type="ECO:0000256" key="8">
    <source>
        <dbReference type="HAMAP-Rule" id="MF_01445"/>
    </source>
</evidence>
<dbReference type="NCBIfam" id="TIGR00329">
    <property type="entry name" value="gcp_kae1"/>
    <property type="match status" value="1"/>
</dbReference>
<comment type="cofactor">
    <cofactor evidence="8">
        <name>Fe(2+)</name>
        <dbReference type="ChEBI" id="CHEBI:29033"/>
    </cofactor>
    <text evidence="8">Binds 1 Fe(2+) ion per subunit.</text>
</comment>
<keyword evidence="1 8" id="KW-0963">Cytoplasm</keyword>
<dbReference type="InterPro" id="IPR022450">
    <property type="entry name" value="TsaD"/>
</dbReference>
<evidence type="ECO:0000256" key="7">
    <source>
        <dbReference type="ARBA" id="ARBA00048117"/>
    </source>
</evidence>
<dbReference type="EMBL" id="MNXQ01000009">
    <property type="protein sequence ID" value="OIP04252.1"/>
    <property type="molecule type" value="Genomic_DNA"/>
</dbReference>
<dbReference type="FunFam" id="3.30.420.40:FF:000040">
    <property type="entry name" value="tRNA N6-adenosine threonylcarbamoyltransferase"/>
    <property type="match status" value="1"/>
</dbReference>
<accession>A0A1J5B0G3</accession>